<sequence length="245" mass="25733">MPTSRAQIGRVAAVSTQENPPVEKTRSALITGAAGGLGVAIAEALAPTHTLLLAGRPSDRLDALAARLGAPTWPLDLADPDSIESAAEVLTDLDVLIHNAGVAYPGRVNESTAEQWRATFEVNVTGAVALTLALLPALRRARGHVVFVNSGAGIKASPGLASYSASKFALRSFADSLRADEPDLRVTSVHPGRIDTEMQRDLVAYEERDYVAEQFLTPATVAGVIAQAVAAPADAHVHEIVIRPR</sequence>
<evidence type="ECO:0000256" key="2">
    <source>
        <dbReference type="ARBA" id="ARBA00023002"/>
    </source>
</evidence>
<dbReference type="PANTHER" id="PTHR44196">
    <property type="entry name" value="DEHYDROGENASE/REDUCTASE SDR FAMILY MEMBER 7B"/>
    <property type="match status" value="1"/>
</dbReference>
<evidence type="ECO:0000259" key="4">
    <source>
        <dbReference type="SMART" id="SM00822"/>
    </source>
</evidence>
<comment type="similarity">
    <text evidence="1 3">Belongs to the short-chain dehydrogenases/reductases (SDR) family.</text>
</comment>
<accession>A0A9X3C2N7</accession>
<evidence type="ECO:0000313" key="6">
    <source>
        <dbReference type="Proteomes" id="UP001141629"/>
    </source>
</evidence>
<dbReference type="Pfam" id="PF00106">
    <property type="entry name" value="adh_short"/>
    <property type="match status" value="1"/>
</dbReference>
<dbReference type="SMART" id="SM00822">
    <property type="entry name" value="PKS_KR"/>
    <property type="match status" value="1"/>
</dbReference>
<reference evidence="5" key="1">
    <citation type="submission" date="2020-07" db="EMBL/GenBank/DDBJ databases">
        <authorList>
            <person name="Pettersson B.M.F."/>
            <person name="Behra P.R.K."/>
            <person name="Ramesh M."/>
            <person name="Das S."/>
            <person name="Dasgupta S."/>
            <person name="Kirsebom L.A."/>
        </authorList>
    </citation>
    <scope>NUCLEOTIDE SEQUENCE</scope>
    <source>
        <strain evidence="5">DSM 44838</strain>
    </source>
</reference>
<dbReference type="InterPro" id="IPR057326">
    <property type="entry name" value="KR_dom"/>
</dbReference>
<protein>
    <submittedName>
        <fullName evidence="5">SDR family oxidoreductase</fullName>
    </submittedName>
</protein>
<dbReference type="Gene3D" id="3.40.50.720">
    <property type="entry name" value="NAD(P)-binding Rossmann-like Domain"/>
    <property type="match status" value="1"/>
</dbReference>
<organism evidence="5 6">
    <name type="scientific">Mycobacterium yunnanensis</name>
    <dbReference type="NCBI Taxonomy" id="368477"/>
    <lineage>
        <taxon>Bacteria</taxon>
        <taxon>Bacillati</taxon>
        <taxon>Actinomycetota</taxon>
        <taxon>Actinomycetes</taxon>
        <taxon>Mycobacteriales</taxon>
        <taxon>Mycobacteriaceae</taxon>
        <taxon>Mycobacterium</taxon>
    </lineage>
</organism>
<dbReference type="NCBIfam" id="NF006073">
    <property type="entry name" value="PRK08219.1"/>
    <property type="match status" value="1"/>
</dbReference>
<dbReference type="InterPro" id="IPR020904">
    <property type="entry name" value="Sc_DH/Rdtase_CS"/>
</dbReference>
<name>A0A9X3C2N7_9MYCO</name>
<dbReference type="CDD" id="cd05233">
    <property type="entry name" value="SDR_c"/>
    <property type="match status" value="1"/>
</dbReference>
<proteinExistence type="inferred from homology"/>
<comment type="caution">
    <text evidence="5">The sequence shown here is derived from an EMBL/GenBank/DDBJ whole genome shotgun (WGS) entry which is preliminary data.</text>
</comment>
<dbReference type="AlphaFoldDB" id="A0A9X3C2N7"/>
<evidence type="ECO:0000313" key="5">
    <source>
        <dbReference type="EMBL" id="MCV7420652.1"/>
    </source>
</evidence>
<dbReference type="GO" id="GO:0016020">
    <property type="term" value="C:membrane"/>
    <property type="evidence" value="ECO:0007669"/>
    <property type="project" value="TreeGrafter"/>
</dbReference>
<keyword evidence="6" id="KW-1185">Reference proteome</keyword>
<feature type="domain" description="Ketoreductase" evidence="4">
    <location>
        <begin position="26"/>
        <end position="197"/>
    </location>
</feature>
<dbReference type="InterPro" id="IPR036291">
    <property type="entry name" value="NAD(P)-bd_dom_sf"/>
</dbReference>
<dbReference type="PRINTS" id="PR00080">
    <property type="entry name" value="SDRFAMILY"/>
</dbReference>
<gene>
    <name evidence="5" type="ORF">H7K45_08890</name>
</gene>
<evidence type="ECO:0000256" key="1">
    <source>
        <dbReference type="ARBA" id="ARBA00006484"/>
    </source>
</evidence>
<dbReference type="SUPFAM" id="SSF51735">
    <property type="entry name" value="NAD(P)-binding Rossmann-fold domains"/>
    <property type="match status" value="1"/>
</dbReference>
<reference evidence="5" key="2">
    <citation type="journal article" date="2022" name="BMC Genomics">
        <title>Comparative genome analysis of mycobacteria focusing on tRNA and non-coding RNA.</title>
        <authorList>
            <person name="Behra P.R.K."/>
            <person name="Pettersson B.M.F."/>
            <person name="Ramesh M."/>
            <person name="Das S."/>
            <person name="Dasgupta S."/>
            <person name="Kirsebom L.A."/>
        </authorList>
    </citation>
    <scope>NUCLEOTIDE SEQUENCE</scope>
    <source>
        <strain evidence="5">DSM 44838</strain>
    </source>
</reference>
<evidence type="ECO:0000256" key="3">
    <source>
        <dbReference type="RuleBase" id="RU000363"/>
    </source>
</evidence>
<dbReference type="PROSITE" id="PS00061">
    <property type="entry name" value="ADH_SHORT"/>
    <property type="match status" value="1"/>
</dbReference>
<dbReference type="EMBL" id="JACKVK010000005">
    <property type="protein sequence ID" value="MCV7420652.1"/>
    <property type="molecule type" value="Genomic_DNA"/>
</dbReference>
<dbReference type="InterPro" id="IPR002347">
    <property type="entry name" value="SDR_fam"/>
</dbReference>
<dbReference type="GO" id="GO:0016491">
    <property type="term" value="F:oxidoreductase activity"/>
    <property type="evidence" value="ECO:0007669"/>
    <property type="project" value="UniProtKB-KW"/>
</dbReference>
<keyword evidence="2" id="KW-0560">Oxidoreductase</keyword>
<dbReference type="PRINTS" id="PR00081">
    <property type="entry name" value="GDHRDH"/>
</dbReference>
<dbReference type="PANTHER" id="PTHR44196:SF1">
    <property type="entry name" value="DEHYDROGENASE_REDUCTASE SDR FAMILY MEMBER 7B"/>
    <property type="match status" value="1"/>
</dbReference>
<dbReference type="Proteomes" id="UP001141629">
    <property type="component" value="Unassembled WGS sequence"/>
</dbReference>